<organism evidence="13 14">
    <name type="scientific">Pyrrhoderma noxium</name>
    <dbReference type="NCBI Taxonomy" id="2282107"/>
    <lineage>
        <taxon>Eukaryota</taxon>
        <taxon>Fungi</taxon>
        <taxon>Dikarya</taxon>
        <taxon>Basidiomycota</taxon>
        <taxon>Agaricomycotina</taxon>
        <taxon>Agaricomycetes</taxon>
        <taxon>Hymenochaetales</taxon>
        <taxon>Hymenochaetaceae</taxon>
        <taxon>Pyrrhoderma</taxon>
    </lineage>
</organism>
<keyword evidence="9 10" id="KW-0539">Nucleus</keyword>
<proteinExistence type="inferred from homology"/>
<comment type="caution">
    <text evidence="13">The sequence shown here is derived from an EMBL/GenBank/DDBJ whole genome shotgun (WGS) entry which is preliminary data.</text>
</comment>
<accession>A0A286ULZ0</accession>
<evidence type="ECO:0000256" key="6">
    <source>
        <dbReference type="ARBA" id="ARBA00022741"/>
    </source>
</evidence>
<dbReference type="OrthoDB" id="446168at2759"/>
<evidence type="ECO:0000256" key="1">
    <source>
        <dbReference type="ARBA" id="ARBA00004123"/>
    </source>
</evidence>
<dbReference type="InterPro" id="IPR027417">
    <property type="entry name" value="P-loop_NTPase"/>
</dbReference>
<evidence type="ECO:0000313" key="13">
    <source>
        <dbReference type="EMBL" id="PAV20627.1"/>
    </source>
</evidence>
<dbReference type="SUPFAM" id="SSF52113">
    <property type="entry name" value="BRCT domain"/>
    <property type="match status" value="1"/>
</dbReference>
<keyword evidence="5 10" id="KW-0235">DNA replication</keyword>
<dbReference type="Gene3D" id="1.20.272.10">
    <property type="match status" value="1"/>
</dbReference>
<sequence length="947" mass="104795">MSQSKGQSSVAKLPKKPGKDIRSFFGASGSSSSTKPGSHSVKNSGVYSNNEVLERAVTGKSDVVNIVEDEEDIPQTKPQKTNASKRKAIPISSDEEDMPPSRKKRPTETIDNRKKSSKARTVVLTSSDEDGDVHNTEYQKSKQHTKLVPTRKEPTNHKPKTSSKNLKRRADDDDDDYEEEVEEVASEGATKSKEVKPKKESRPNQNTPKKPNWYALKAAKLAGPSAPGSKTIPDGQANCLAGLSFVFTGELTSLGRDEAVNLAKRFGGRVVGSPSSKTSFVVVGENAGPSKLAAIKKHGLKMINEDEFLNLIATRKGDDIDQKTREKMEKEEEKIRNAAKEMEREERKAEKERKKSLTNVSSELSRKPPISNSSQLWTSRYAPQQLKDVCGNKTQVEKLRAWLHDWTSSLKSDFKKPGKNGMNIYRAVLITGPPGIGKTTSAHLCARLEGFVPIELNASDARSKKLVENSTNISNTSLDGWMNGKENTNVAGIEITGRTVLIMDEVDGMSAGDRGGVGALNGLIKKTRVPIICIANDRTAPKMKPLQNTTFNLTFRKPEVASIRSRVLSIAFKEKMKIPTNVIDQLIEGTQSDIRQVLNILSTWKLSSDTMTFDEGKNLVRLNEKYTILTPFNVVHKMLGPYLYSPTSRETLGDKMELYFHDHAFVPLFIQENYLKTEPAKLRSFSGPHKQIEQLKLMDKAASSISDGDLVDSLIHGPEQHWSLMPLHSVLSSVRPASFLYGNGGGYGGPNAMTFPQWLGQNSKQNKLTRQLGDVQIRMRLKVSGDKPEIRQHYLPALFPRIVKPLVDVGAGAISDIIEYMDEYFLSKEEWDTLVELGLDQNKDEVILKKISPATKTSFTRKYNSSEHPVPFHKAQDFGRVPKKLAGGTAPDLEEAFDLEEDAEEEPEQKEEELEDISKDSLIKTGGKGKGKGAPKGKAGKAKTSNK</sequence>
<dbReference type="GO" id="GO:0006271">
    <property type="term" value="P:DNA strand elongation involved in DNA replication"/>
    <property type="evidence" value="ECO:0007669"/>
    <property type="project" value="UniProtKB-ARBA"/>
</dbReference>
<evidence type="ECO:0000256" key="11">
    <source>
        <dbReference type="SAM" id="MobiDB-lite"/>
    </source>
</evidence>
<feature type="compositionally biased region" description="Polar residues" evidence="11">
    <location>
        <begin position="1"/>
        <end position="10"/>
    </location>
</feature>
<comment type="similarity">
    <text evidence="2 10">Belongs to the activator 1 large subunit family.</text>
</comment>
<evidence type="ECO:0000256" key="3">
    <source>
        <dbReference type="ARBA" id="ARBA00020401"/>
    </source>
</evidence>
<feature type="region of interest" description="Disordered" evidence="11">
    <location>
        <begin position="322"/>
        <end position="375"/>
    </location>
</feature>
<dbReference type="GO" id="GO:0016887">
    <property type="term" value="F:ATP hydrolysis activity"/>
    <property type="evidence" value="ECO:0007669"/>
    <property type="project" value="InterPro"/>
</dbReference>
<dbReference type="SMART" id="SM00382">
    <property type="entry name" value="AAA"/>
    <property type="match status" value="1"/>
</dbReference>
<dbReference type="AlphaFoldDB" id="A0A286ULZ0"/>
<dbReference type="InterPro" id="IPR013725">
    <property type="entry name" value="DNA_replication_fac_RFC1_C"/>
</dbReference>
<dbReference type="EMBL" id="NBII01000003">
    <property type="protein sequence ID" value="PAV20627.1"/>
    <property type="molecule type" value="Genomic_DNA"/>
</dbReference>
<comment type="subcellular location">
    <subcellularLocation>
        <location evidence="1 10">Nucleus</location>
    </subcellularLocation>
</comment>
<dbReference type="GO" id="GO:0003677">
    <property type="term" value="F:DNA binding"/>
    <property type="evidence" value="ECO:0007669"/>
    <property type="project" value="UniProtKB-KW"/>
</dbReference>
<dbReference type="Gene3D" id="3.40.50.300">
    <property type="entry name" value="P-loop containing nucleotide triphosphate hydrolases"/>
    <property type="match status" value="1"/>
</dbReference>
<evidence type="ECO:0000256" key="2">
    <source>
        <dbReference type="ARBA" id="ARBA00006116"/>
    </source>
</evidence>
<dbReference type="GO" id="GO:0005524">
    <property type="term" value="F:ATP binding"/>
    <property type="evidence" value="ECO:0007669"/>
    <property type="project" value="UniProtKB-UniRule"/>
</dbReference>
<dbReference type="GO" id="GO:0003689">
    <property type="term" value="F:DNA clamp loader activity"/>
    <property type="evidence" value="ECO:0007669"/>
    <property type="project" value="UniProtKB-UniRule"/>
</dbReference>
<evidence type="ECO:0000256" key="7">
    <source>
        <dbReference type="ARBA" id="ARBA00022840"/>
    </source>
</evidence>
<dbReference type="Pfam" id="PF00004">
    <property type="entry name" value="AAA"/>
    <property type="match status" value="1"/>
</dbReference>
<dbReference type="GO" id="GO:0006281">
    <property type="term" value="P:DNA repair"/>
    <property type="evidence" value="ECO:0007669"/>
    <property type="project" value="InterPro"/>
</dbReference>
<dbReference type="InParanoid" id="A0A286ULZ0"/>
<name>A0A286ULZ0_9AGAM</name>
<feature type="compositionally biased region" description="Acidic residues" evidence="11">
    <location>
        <begin position="898"/>
        <end position="915"/>
    </location>
</feature>
<dbReference type="Pfam" id="PF08519">
    <property type="entry name" value="RFC1"/>
    <property type="match status" value="1"/>
</dbReference>
<dbReference type="Gene3D" id="1.10.8.60">
    <property type="match status" value="1"/>
</dbReference>
<dbReference type="SMART" id="SM00292">
    <property type="entry name" value="BRCT"/>
    <property type="match status" value="1"/>
</dbReference>
<feature type="compositionally biased region" description="Basic and acidic residues" evidence="11">
    <location>
        <begin position="322"/>
        <end position="355"/>
    </location>
</feature>
<dbReference type="PROSITE" id="PS50172">
    <property type="entry name" value="BRCT"/>
    <property type="match status" value="1"/>
</dbReference>
<feature type="region of interest" description="Disordered" evidence="11">
    <location>
        <begin position="1"/>
        <end position="213"/>
    </location>
</feature>
<protein>
    <recommendedName>
        <fullName evidence="3 10">Replication factor C subunit 1</fullName>
    </recommendedName>
</protein>
<evidence type="ECO:0000256" key="8">
    <source>
        <dbReference type="ARBA" id="ARBA00023125"/>
    </source>
</evidence>
<feature type="region of interest" description="Disordered" evidence="11">
    <location>
        <begin position="898"/>
        <end position="947"/>
    </location>
</feature>
<feature type="compositionally biased region" description="Basic and acidic residues" evidence="11">
    <location>
        <begin position="190"/>
        <end position="202"/>
    </location>
</feature>
<evidence type="ECO:0000256" key="4">
    <source>
        <dbReference type="ARBA" id="ARBA00022553"/>
    </source>
</evidence>
<dbReference type="SUPFAM" id="SSF48019">
    <property type="entry name" value="post-AAA+ oligomerization domain-like"/>
    <property type="match status" value="1"/>
</dbReference>
<dbReference type="InterPro" id="IPR003593">
    <property type="entry name" value="AAA+_ATPase"/>
</dbReference>
<feature type="region of interest" description="Disordered" evidence="11">
    <location>
        <begin position="860"/>
        <end position="885"/>
    </location>
</feature>
<dbReference type="Pfam" id="PF00533">
    <property type="entry name" value="BRCT"/>
    <property type="match status" value="1"/>
</dbReference>
<evidence type="ECO:0000313" key="14">
    <source>
        <dbReference type="Proteomes" id="UP000217199"/>
    </source>
</evidence>
<dbReference type="InterPro" id="IPR012178">
    <property type="entry name" value="RFC1"/>
</dbReference>
<dbReference type="Pfam" id="PF25361">
    <property type="entry name" value="AAA_lid_RFC1"/>
    <property type="match status" value="1"/>
</dbReference>
<feature type="compositionally biased region" description="Basic residues" evidence="11">
    <location>
        <begin position="927"/>
        <end position="947"/>
    </location>
</feature>
<evidence type="ECO:0000256" key="5">
    <source>
        <dbReference type="ARBA" id="ARBA00022705"/>
    </source>
</evidence>
<keyword evidence="4" id="KW-0597">Phosphoprotein</keyword>
<dbReference type="PANTHER" id="PTHR23389:SF6">
    <property type="entry name" value="REPLICATION FACTOR C SUBUNIT 1"/>
    <property type="match status" value="1"/>
</dbReference>
<reference evidence="13 14" key="1">
    <citation type="journal article" date="2017" name="Mol. Ecol.">
        <title>Comparative and population genomic landscape of Phellinus noxius: A hypervariable fungus causing root rot in trees.</title>
        <authorList>
            <person name="Chung C.L."/>
            <person name="Lee T.J."/>
            <person name="Akiba M."/>
            <person name="Lee H.H."/>
            <person name="Kuo T.H."/>
            <person name="Liu D."/>
            <person name="Ke H.M."/>
            <person name="Yokoi T."/>
            <person name="Roa M.B."/>
            <person name="Lu M.J."/>
            <person name="Chang Y.Y."/>
            <person name="Ann P.J."/>
            <person name="Tsai J.N."/>
            <person name="Chen C.Y."/>
            <person name="Tzean S.S."/>
            <person name="Ota Y."/>
            <person name="Hattori T."/>
            <person name="Sahashi N."/>
            <person name="Liou R.F."/>
            <person name="Kikuchi T."/>
            <person name="Tsai I.J."/>
        </authorList>
    </citation>
    <scope>NUCLEOTIDE SEQUENCE [LARGE SCALE GENOMIC DNA]</scope>
    <source>
        <strain evidence="13 14">FFPRI411160</strain>
    </source>
</reference>
<gene>
    <name evidence="13" type="ORF">PNOK_0325400</name>
</gene>
<dbReference type="FunFam" id="3.40.50.300:FF:000395">
    <property type="entry name" value="Replication factor C subunit 1"/>
    <property type="match status" value="1"/>
</dbReference>
<dbReference type="GO" id="GO:0005634">
    <property type="term" value="C:nucleus"/>
    <property type="evidence" value="ECO:0007669"/>
    <property type="project" value="UniProtKB-SubCell"/>
</dbReference>
<feature type="compositionally biased region" description="Low complexity" evidence="11">
    <location>
        <begin position="23"/>
        <end position="40"/>
    </location>
</feature>
<dbReference type="GO" id="GO:0005663">
    <property type="term" value="C:DNA replication factor C complex"/>
    <property type="evidence" value="ECO:0007669"/>
    <property type="project" value="InterPro"/>
</dbReference>
<dbReference type="InterPro" id="IPR008921">
    <property type="entry name" value="DNA_pol3_clamp-load_cplx_C"/>
</dbReference>
<dbReference type="InterPro" id="IPR036420">
    <property type="entry name" value="BRCT_dom_sf"/>
</dbReference>
<dbReference type="InterPro" id="IPR047854">
    <property type="entry name" value="RFC_lid"/>
</dbReference>
<keyword evidence="7 10" id="KW-0067">ATP-binding</keyword>
<dbReference type="FunFam" id="3.40.50.10190:FF:000001">
    <property type="entry name" value="Replication factor C subunit 1"/>
    <property type="match status" value="1"/>
</dbReference>
<dbReference type="FunFam" id="1.20.272.10:FF:000005">
    <property type="entry name" value="Replication factor C subunit 1"/>
    <property type="match status" value="1"/>
</dbReference>
<dbReference type="Gene3D" id="3.40.50.10190">
    <property type="entry name" value="BRCT domain"/>
    <property type="match status" value="1"/>
</dbReference>
<feature type="compositionally biased region" description="Polar residues" evidence="11">
    <location>
        <begin position="41"/>
        <end position="51"/>
    </location>
</feature>
<feature type="compositionally biased region" description="Acidic residues" evidence="11">
    <location>
        <begin position="172"/>
        <end position="185"/>
    </location>
</feature>
<keyword evidence="6 10" id="KW-0547">Nucleotide-binding</keyword>
<feature type="domain" description="BRCT" evidence="12">
    <location>
        <begin position="235"/>
        <end position="325"/>
    </location>
</feature>
<keyword evidence="14" id="KW-1185">Reference proteome</keyword>
<evidence type="ECO:0000256" key="10">
    <source>
        <dbReference type="PIRNR" id="PIRNR036578"/>
    </source>
</evidence>
<dbReference type="SUPFAM" id="SSF52540">
    <property type="entry name" value="P-loop containing nucleoside triphosphate hydrolases"/>
    <property type="match status" value="1"/>
</dbReference>
<dbReference type="STRING" id="2282107.A0A286ULZ0"/>
<dbReference type="InterPro" id="IPR003959">
    <property type="entry name" value="ATPase_AAA_core"/>
</dbReference>
<dbReference type="Proteomes" id="UP000217199">
    <property type="component" value="Unassembled WGS sequence"/>
</dbReference>
<feature type="compositionally biased region" description="Basic residues" evidence="11">
    <location>
        <begin position="157"/>
        <end position="167"/>
    </location>
</feature>
<dbReference type="InterPro" id="IPR001357">
    <property type="entry name" value="BRCT_dom"/>
</dbReference>
<dbReference type="FunFam" id="1.10.8.60:FF:000021">
    <property type="entry name" value="Replication factor C subunit 1"/>
    <property type="match status" value="1"/>
</dbReference>
<keyword evidence="8" id="KW-0238">DNA-binding</keyword>
<dbReference type="PANTHER" id="PTHR23389">
    <property type="entry name" value="CHROMOSOME TRANSMISSION FIDELITY FACTOR 18"/>
    <property type="match status" value="1"/>
</dbReference>
<evidence type="ECO:0000259" key="12">
    <source>
        <dbReference type="PROSITE" id="PS50172"/>
    </source>
</evidence>
<dbReference type="CDD" id="cd00009">
    <property type="entry name" value="AAA"/>
    <property type="match status" value="1"/>
</dbReference>
<dbReference type="CDD" id="cd18140">
    <property type="entry name" value="HLD_clamp_RFC"/>
    <property type="match status" value="1"/>
</dbReference>
<dbReference type="FunCoup" id="A0A286ULZ0">
    <property type="interactions" value="735"/>
</dbReference>
<evidence type="ECO:0000256" key="9">
    <source>
        <dbReference type="ARBA" id="ARBA00023242"/>
    </source>
</evidence>
<dbReference type="PIRSF" id="PIRSF036578">
    <property type="entry name" value="RFC1"/>
    <property type="match status" value="1"/>
</dbReference>